<accession>A0A7C9KTQ2</accession>
<dbReference type="Gene3D" id="1.25.40.10">
    <property type="entry name" value="Tetratricopeptide repeat domain"/>
    <property type="match status" value="1"/>
</dbReference>
<dbReference type="Pfam" id="PF14559">
    <property type="entry name" value="TPR_19"/>
    <property type="match status" value="1"/>
</dbReference>
<comment type="caution">
    <text evidence="1">The sequence shown here is derived from an EMBL/GenBank/DDBJ whole genome shotgun (WGS) entry which is preliminary data.</text>
</comment>
<gene>
    <name evidence="1" type="ORF">GKE48_00760</name>
</gene>
<name>A0A7C9KTQ2_9FIRM</name>
<dbReference type="Proteomes" id="UP000481964">
    <property type="component" value="Unassembled WGS sequence"/>
</dbReference>
<dbReference type="AlphaFoldDB" id="A0A7C9KTQ2"/>
<protein>
    <submittedName>
        <fullName evidence="1">Uncharacterized protein</fullName>
    </submittedName>
</protein>
<reference evidence="1 2" key="1">
    <citation type="journal article" date="2019" name="Nat. Med.">
        <title>A library of human gut bacterial isolates paired with longitudinal multiomics data enables mechanistic microbiome research.</title>
        <authorList>
            <person name="Poyet M."/>
            <person name="Groussin M."/>
            <person name="Gibbons S.M."/>
            <person name="Avila-Pacheco J."/>
            <person name="Jiang X."/>
            <person name="Kearney S.M."/>
            <person name="Perrotta A.R."/>
            <person name="Berdy B."/>
            <person name="Zhao S."/>
            <person name="Lieberman T.D."/>
            <person name="Swanson P.K."/>
            <person name="Smith M."/>
            <person name="Roesemann S."/>
            <person name="Alexander J.E."/>
            <person name="Rich S.A."/>
            <person name="Livny J."/>
            <person name="Vlamakis H."/>
            <person name="Clish C."/>
            <person name="Bullock K."/>
            <person name="Deik A."/>
            <person name="Scott J."/>
            <person name="Pierce K.A."/>
            <person name="Xavier R.J."/>
            <person name="Alm E.J."/>
        </authorList>
    </citation>
    <scope>NUCLEOTIDE SEQUENCE [LARGE SCALE GENOMIC DNA]</scope>
    <source>
        <strain evidence="1 2">BIOML-A1</strain>
    </source>
</reference>
<dbReference type="RefSeq" id="WP_154300262.1">
    <property type="nucleotide sequence ID" value="NZ_WKRD01000001.1"/>
</dbReference>
<sequence>MDKQQYKQYVTDLLNEHNRQSIDELVALYEDRDFIRDYASEDTELGYIYIVTCIYREEHNEHIKNNIMSVRRTKERLIQIITYCKFLLWRIELMFDDEAVEELMRYLDYEKLSVIFLVEMIRIGSIDKISMYIKLSEVYKKQMLDTYAFQLLRYANNQEPGNEQIVCMLADMCIQYGNIESAKKLLETIEKPGRITEVLLRKVYSDE</sequence>
<evidence type="ECO:0000313" key="1">
    <source>
        <dbReference type="EMBL" id="MSC55989.1"/>
    </source>
</evidence>
<dbReference type="InterPro" id="IPR011990">
    <property type="entry name" value="TPR-like_helical_dom_sf"/>
</dbReference>
<evidence type="ECO:0000313" key="2">
    <source>
        <dbReference type="Proteomes" id="UP000481964"/>
    </source>
</evidence>
<dbReference type="EMBL" id="WKRD01000001">
    <property type="protein sequence ID" value="MSC55989.1"/>
    <property type="molecule type" value="Genomic_DNA"/>
</dbReference>
<proteinExistence type="predicted"/>
<organism evidence="1 2">
    <name type="scientific">Lachnospira eligens</name>
    <dbReference type="NCBI Taxonomy" id="39485"/>
    <lineage>
        <taxon>Bacteria</taxon>
        <taxon>Bacillati</taxon>
        <taxon>Bacillota</taxon>
        <taxon>Clostridia</taxon>
        <taxon>Lachnospirales</taxon>
        <taxon>Lachnospiraceae</taxon>
        <taxon>Lachnospira</taxon>
    </lineage>
</organism>